<evidence type="ECO:0000313" key="1">
    <source>
        <dbReference type="EMBL" id="GAA1681623.1"/>
    </source>
</evidence>
<dbReference type="Proteomes" id="UP001500280">
    <property type="component" value="Unassembled WGS sequence"/>
</dbReference>
<keyword evidence="2" id="KW-1185">Reference proteome</keyword>
<proteinExistence type="predicted"/>
<evidence type="ECO:0000313" key="2">
    <source>
        <dbReference type="Proteomes" id="UP001500280"/>
    </source>
</evidence>
<dbReference type="RefSeq" id="WP_344150172.1">
    <property type="nucleotide sequence ID" value="NZ_BAAANF010000009.1"/>
</dbReference>
<accession>A0ABN2H3Z0</accession>
<gene>
    <name evidence="1" type="ORF">GCM10009745_27270</name>
</gene>
<name>A0ABN2H3Z0_9ACTN</name>
<dbReference type="EMBL" id="BAAANF010000009">
    <property type="protein sequence ID" value="GAA1681623.1"/>
    <property type="molecule type" value="Genomic_DNA"/>
</dbReference>
<reference evidence="2" key="1">
    <citation type="journal article" date="2019" name="Int. J. Syst. Evol. Microbiol.">
        <title>The Global Catalogue of Microorganisms (GCM) 10K type strain sequencing project: providing services to taxonomists for standard genome sequencing and annotation.</title>
        <authorList>
            <consortium name="The Broad Institute Genomics Platform"/>
            <consortium name="The Broad Institute Genome Sequencing Center for Infectious Disease"/>
            <person name="Wu L."/>
            <person name="Ma J."/>
        </authorList>
    </citation>
    <scope>NUCLEOTIDE SEQUENCE [LARGE SCALE GENOMIC DNA]</scope>
    <source>
        <strain evidence="2">JCM 14307</strain>
    </source>
</reference>
<protein>
    <submittedName>
        <fullName evidence="1">Uncharacterized protein</fullName>
    </submittedName>
</protein>
<organism evidence="1 2">
    <name type="scientific">Kribbella yunnanensis</name>
    <dbReference type="NCBI Taxonomy" id="190194"/>
    <lineage>
        <taxon>Bacteria</taxon>
        <taxon>Bacillati</taxon>
        <taxon>Actinomycetota</taxon>
        <taxon>Actinomycetes</taxon>
        <taxon>Propionibacteriales</taxon>
        <taxon>Kribbellaceae</taxon>
        <taxon>Kribbella</taxon>
    </lineage>
</organism>
<sequence>MSGTGPLTRVLERKPFKFHVERESSGRPIDFTHTGLISHVEVKGPVVHDIAAEDVRGIALATTADVPRFSPLVHEALRLFPALAHDPNDRT</sequence>
<comment type="caution">
    <text evidence="1">The sequence shown here is derived from an EMBL/GenBank/DDBJ whole genome shotgun (WGS) entry which is preliminary data.</text>
</comment>